<dbReference type="RefSeq" id="WP_089945025.1">
    <property type="nucleotide sequence ID" value="NZ_FNOI01000001.1"/>
</dbReference>
<accession>A0A1H2SSV6</accession>
<dbReference type="OrthoDB" id="7107916at2"/>
<protein>
    <submittedName>
        <fullName evidence="1">Uncharacterized protein</fullName>
    </submittedName>
</protein>
<evidence type="ECO:0000313" key="1">
    <source>
        <dbReference type="EMBL" id="SDW34114.1"/>
    </source>
</evidence>
<dbReference type="AlphaFoldDB" id="A0A1H2SSV6"/>
<proteinExistence type="predicted"/>
<dbReference type="EMBL" id="FNOI01000001">
    <property type="protein sequence ID" value="SDW34114.1"/>
    <property type="molecule type" value="Genomic_DNA"/>
</dbReference>
<dbReference type="Proteomes" id="UP000199441">
    <property type="component" value="Unassembled WGS sequence"/>
</dbReference>
<sequence>MNSPTYTLDDIRRHPAFPFPAWPNDDHQFLMLELYWAERVRELLGEDLSGYAPLFDTDRDGNPILTLTNTQQARGLRLVVLENEDAKPVYPDSKGPDAFYGLYGFTNKGRLPDGTTQVDELVLLVHLDERYAKHFDSFVMWHCVENLPMSEMERRLQEYETEIGQSSPDADISDD</sequence>
<organism evidence="1 2">
    <name type="scientific">Litoreibacter albidus</name>
    <dbReference type="NCBI Taxonomy" id="670155"/>
    <lineage>
        <taxon>Bacteria</taxon>
        <taxon>Pseudomonadati</taxon>
        <taxon>Pseudomonadota</taxon>
        <taxon>Alphaproteobacteria</taxon>
        <taxon>Rhodobacterales</taxon>
        <taxon>Roseobacteraceae</taxon>
        <taxon>Litoreibacter</taxon>
    </lineage>
</organism>
<keyword evidence="2" id="KW-1185">Reference proteome</keyword>
<gene>
    <name evidence="1" type="ORF">SAMN04488001_0906</name>
</gene>
<name>A0A1H2SSV6_9RHOB</name>
<reference evidence="2" key="1">
    <citation type="submission" date="2016-10" db="EMBL/GenBank/DDBJ databases">
        <authorList>
            <person name="Varghese N."/>
            <person name="Submissions S."/>
        </authorList>
    </citation>
    <scope>NUCLEOTIDE SEQUENCE [LARGE SCALE GENOMIC DNA]</scope>
    <source>
        <strain evidence="2">DSM 26922</strain>
    </source>
</reference>
<evidence type="ECO:0000313" key="2">
    <source>
        <dbReference type="Proteomes" id="UP000199441"/>
    </source>
</evidence>